<dbReference type="InterPro" id="IPR027417">
    <property type="entry name" value="P-loop_NTPase"/>
</dbReference>
<dbReference type="PANTHER" id="PTHR10887">
    <property type="entry name" value="DNA2/NAM7 HELICASE FAMILY"/>
    <property type="match status" value="1"/>
</dbReference>
<reference evidence="4 5" key="1">
    <citation type="submission" date="2018-08" db="EMBL/GenBank/DDBJ databases">
        <title>Genome and evolution of the arbuscular mycorrhizal fungus Diversispora epigaea (formerly Glomus versiforme) and its bacterial endosymbionts.</title>
        <authorList>
            <person name="Sun X."/>
            <person name="Fei Z."/>
            <person name="Harrison M."/>
        </authorList>
    </citation>
    <scope>NUCLEOTIDE SEQUENCE [LARGE SCALE GENOMIC DNA]</scope>
    <source>
        <strain evidence="4 5">IT104</strain>
    </source>
</reference>
<keyword evidence="1" id="KW-0175">Coiled coil</keyword>
<protein>
    <recommendedName>
        <fullName evidence="3">DNA2/NAM7 helicase helicase domain-containing protein</fullName>
    </recommendedName>
</protein>
<feature type="compositionally biased region" description="Basic and acidic residues" evidence="2">
    <location>
        <begin position="712"/>
        <end position="728"/>
    </location>
</feature>
<dbReference type="Proteomes" id="UP000266861">
    <property type="component" value="Unassembled WGS sequence"/>
</dbReference>
<dbReference type="InterPro" id="IPR041677">
    <property type="entry name" value="DNA2/NAM7_AAA_11"/>
</dbReference>
<evidence type="ECO:0000313" key="5">
    <source>
        <dbReference type="Proteomes" id="UP000266861"/>
    </source>
</evidence>
<feature type="compositionally biased region" description="Acidic residues" evidence="2">
    <location>
        <begin position="745"/>
        <end position="755"/>
    </location>
</feature>
<sequence>MFEICEKLENLKNEWKNSFDKPIAAAFSSDPLATDKEQRKYFFIVLDREIDRTNGMLRKPKHKLHDIKNASPMEDYKQVARNADLKRSYDPPDMIYIPKGELSANGSRHNNDFAEISRISIIPTTDEILCKRDPYLPVVSGNDDLHHLPKGAARLLDRQFRLLREDMLNAFRTSINSFLTLIGKPNGNRVWGSGGRYRCEKSDGGDLNVYPNIRFTEVVADSRNGFFFRVAFTPPSTKMSNRTFQDRRNYWQNAKKLGNGNLVCLLWPNEDINNYVENSNSAIASKYSIYFGTIAHRNEDILAENREFAEIGINFIDTSLHPIAIKDISFRHKNKSQIEYRFLVESTDLLFESFKNILKTLQETDPSDIPFKDYFAPQFEYISNEPASVNPPIYTIAPNFRFNLATLLDPKSRDQNVYLNVSDSQSHNDVIKTLINGSTLDESQAKALVSSLCREVALIEGPPGTGKSYVGVGIMRALLAPENREATKIGPILTICYTNHALDNFLEDLLKNGIDNIVRIGSRSKSEIISEFSLEEKCRNRKGQNKWLVRQTHQDLEEIIKEASTINNQLTSRTLTLHQMRVIEENYQIHYLHLKNPDIPSFLLDNNESGWQKANGKRKQKKRSIIKQWVNGDDLTAAQKYKESFMNPRKKLEEKGKRDENTYTLLKNYGDYMKDSDGSDDNDDNSDNGDGDGDNDTEKDIIDEGNDYGDNDIEKDIIVNNDTSKDIIDDSVDNGDDYTAKDIIDDSDDGDDNGDNDTVKDIIDVSDDNGDNDTAKDIIDDSNDNNDRIIVKRAFDVSGYNGDDYNGDDYNSDEEAANWIQTWQMPTTKRSLELLKRDWNVWGMSKEERVRLYDFWREEINSETNEELSDIQRRYVKKKKELEDIYDEGRRQVLLNSDVIGMTTSGAAKHHELIK</sequence>
<feature type="region of interest" description="Disordered" evidence="2">
    <location>
        <begin position="670"/>
        <end position="768"/>
    </location>
</feature>
<proteinExistence type="predicted"/>
<feature type="compositionally biased region" description="Acidic residues" evidence="2">
    <location>
        <begin position="678"/>
        <end position="695"/>
    </location>
</feature>
<organism evidence="4 5">
    <name type="scientific">Diversispora epigaea</name>
    <dbReference type="NCBI Taxonomy" id="1348612"/>
    <lineage>
        <taxon>Eukaryota</taxon>
        <taxon>Fungi</taxon>
        <taxon>Fungi incertae sedis</taxon>
        <taxon>Mucoromycota</taxon>
        <taxon>Glomeromycotina</taxon>
        <taxon>Glomeromycetes</taxon>
        <taxon>Diversisporales</taxon>
        <taxon>Diversisporaceae</taxon>
        <taxon>Diversispora</taxon>
    </lineage>
</organism>
<dbReference type="GO" id="GO:0031380">
    <property type="term" value="C:nuclear RNA-directed RNA polymerase complex"/>
    <property type="evidence" value="ECO:0007669"/>
    <property type="project" value="TreeGrafter"/>
</dbReference>
<dbReference type="GO" id="GO:0031048">
    <property type="term" value="P:regulatory ncRNA-mediated heterochromatin formation"/>
    <property type="evidence" value="ECO:0007669"/>
    <property type="project" value="TreeGrafter"/>
</dbReference>
<feature type="coiled-coil region" evidence="1">
    <location>
        <begin position="861"/>
        <end position="888"/>
    </location>
</feature>
<dbReference type="Gene3D" id="3.40.50.300">
    <property type="entry name" value="P-loop containing nucleotide triphosphate hydrolases"/>
    <property type="match status" value="1"/>
</dbReference>
<evidence type="ECO:0000256" key="2">
    <source>
        <dbReference type="SAM" id="MobiDB-lite"/>
    </source>
</evidence>
<dbReference type="PANTHER" id="PTHR10887:SF445">
    <property type="entry name" value="NFX1-TYPE ZINC FINGER-CONTAINING PROTEIN 1"/>
    <property type="match status" value="1"/>
</dbReference>
<evidence type="ECO:0000259" key="3">
    <source>
        <dbReference type="Pfam" id="PF13086"/>
    </source>
</evidence>
<feature type="domain" description="DNA2/NAM7 helicase helicase" evidence="3">
    <location>
        <begin position="440"/>
        <end position="627"/>
    </location>
</feature>
<evidence type="ECO:0000313" key="4">
    <source>
        <dbReference type="EMBL" id="RHZ73578.1"/>
    </source>
</evidence>
<dbReference type="OrthoDB" id="2416014at2759"/>
<evidence type="ECO:0000256" key="1">
    <source>
        <dbReference type="SAM" id="Coils"/>
    </source>
</evidence>
<gene>
    <name evidence="4" type="ORF">Glove_230g78</name>
</gene>
<dbReference type="InterPro" id="IPR045055">
    <property type="entry name" value="DNA2/NAM7-like"/>
</dbReference>
<dbReference type="Pfam" id="PF13086">
    <property type="entry name" value="AAA_11"/>
    <property type="match status" value="1"/>
</dbReference>
<dbReference type="SUPFAM" id="SSF52540">
    <property type="entry name" value="P-loop containing nucleoside triphosphate hydrolases"/>
    <property type="match status" value="1"/>
</dbReference>
<keyword evidence="5" id="KW-1185">Reference proteome</keyword>
<dbReference type="AlphaFoldDB" id="A0A397IH74"/>
<name>A0A397IH74_9GLOM</name>
<comment type="caution">
    <text evidence="4">The sequence shown here is derived from an EMBL/GenBank/DDBJ whole genome shotgun (WGS) entry which is preliminary data.</text>
</comment>
<dbReference type="EMBL" id="PQFF01000213">
    <property type="protein sequence ID" value="RHZ73578.1"/>
    <property type="molecule type" value="Genomic_DNA"/>
</dbReference>
<accession>A0A397IH74</accession>
<dbReference type="GO" id="GO:0004386">
    <property type="term" value="F:helicase activity"/>
    <property type="evidence" value="ECO:0007669"/>
    <property type="project" value="InterPro"/>
</dbReference>